<dbReference type="Proteomes" id="UP000639775">
    <property type="component" value="Unassembled WGS sequence"/>
</dbReference>
<keyword evidence="1" id="KW-0472">Membrane</keyword>
<comment type="caution">
    <text evidence="2">The sequence shown here is derived from an EMBL/GenBank/DDBJ whole genome shotgun (WGS) entry which is preliminary data.</text>
</comment>
<accession>A0A967BGA2</accession>
<organism evidence="2 3">
    <name type="scientific">Roseovarius gahaiensis</name>
    <dbReference type="NCBI Taxonomy" id="2716691"/>
    <lineage>
        <taxon>Bacteria</taxon>
        <taxon>Pseudomonadati</taxon>
        <taxon>Pseudomonadota</taxon>
        <taxon>Alphaproteobacteria</taxon>
        <taxon>Rhodobacterales</taxon>
        <taxon>Roseobacteraceae</taxon>
        <taxon>Roseovarius</taxon>
    </lineage>
</organism>
<evidence type="ECO:0000313" key="2">
    <source>
        <dbReference type="EMBL" id="NHQ75959.1"/>
    </source>
</evidence>
<proteinExistence type="predicted"/>
<dbReference type="AlphaFoldDB" id="A0A967BGA2"/>
<evidence type="ECO:0000313" key="3">
    <source>
        <dbReference type="Proteomes" id="UP000639775"/>
    </source>
</evidence>
<feature type="transmembrane region" description="Helical" evidence="1">
    <location>
        <begin position="42"/>
        <end position="58"/>
    </location>
</feature>
<evidence type="ECO:0000256" key="1">
    <source>
        <dbReference type="SAM" id="Phobius"/>
    </source>
</evidence>
<keyword evidence="1" id="KW-1133">Transmembrane helix</keyword>
<dbReference type="RefSeq" id="WP_167200223.1">
    <property type="nucleotide sequence ID" value="NZ_JAAORB010000059.1"/>
</dbReference>
<feature type="transmembrane region" description="Helical" evidence="1">
    <location>
        <begin position="120"/>
        <end position="143"/>
    </location>
</feature>
<name>A0A967BGA2_9RHOB</name>
<dbReference type="InterPro" id="IPR047784">
    <property type="entry name" value="TrgA"/>
</dbReference>
<reference evidence="2" key="1">
    <citation type="submission" date="2020-03" db="EMBL/GenBank/DDBJ databases">
        <title>Roseovarius gahaiensis sp. nov., isolated from Gahai Saline Lake, China.</title>
        <authorList>
            <person name="Sun X."/>
        </authorList>
    </citation>
    <scope>NUCLEOTIDE SEQUENCE</scope>
    <source>
        <strain evidence="2">GH877</strain>
    </source>
</reference>
<protein>
    <submittedName>
        <fullName evidence="2">TrgA family protein</fullName>
    </submittedName>
</protein>
<gene>
    <name evidence="2" type="ORF">HAT86_16040</name>
</gene>
<dbReference type="NCBIfam" id="NF033773">
    <property type="entry name" value="tellur_TrgA"/>
    <property type="match status" value="1"/>
</dbReference>
<keyword evidence="1" id="KW-0812">Transmembrane</keyword>
<dbReference type="EMBL" id="JAAORB010000059">
    <property type="protein sequence ID" value="NHQ75959.1"/>
    <property type="molecule type" value="Genomic_DNA"/>
</dbReference>
<feature type="transmembrane region" description="Helical" evidence="1">
    <location>
        <begin position="12"/>
        <end position="30"/>
    </location>
</feature>
<keyword evidence="3" id="KW-1185">Reference proteome</keyword>
<sequence>MPLTDNMPTFARLVAGVLLGALGWWVSDLIRPLMPEGTDFGLFNYVNAGLGILVGWRVTGKRLGRGVANGLSAGLTGAAALVFWGLVVHSLTQMLGLALESRFSGFMQAINAMLRIMTEYAFVLTDVQVIIALVGGGIATGLIGEWVARRWP</sequence>